<organism evidence="3 4">
    <name type="scientific">Paraburkholderia unamae</name>
    <dbReference type="NCBI Taxonomy" id="219649"/>
    <lineage>
        <taxon>Bacteria</taxon>
        <taxon>Pseudomonadati</taxon>
        <taxon>Pseudomonadota</taxon>
        <taxon>Betaproteobacteria</taxon>
        <taxon>Burkholderiales</taxon>
        <taxon>Burkholderiaceae</taxon>
        <taxon>Paraburkholderia</taxon>
    </lineage>
</organism>
<dbReference type="SUPFAM" id="SSF52540">
    <property type="entry name" value="P-loop containing nucleoside triphosphate hydrolases"/>
    <property type="match status" value="1"/>
</dbReference>
<dbReference type="Pfam" id="PF13614">
    <property type="entry name" value="AAA_31"/>
    <property type="match status" value="1"/>
</dbReference>
<evidence type="ECO:0000259" key="2">
    <source>
        <dbReference type="Pfam" id="PF13614"/>
    </source>
</evidence>
<dbReference type="PANTHER" id="PTHR13696">
    <property type="entry name" value="P-LOOP CONTAINING NUCLEOSIDE TRIPHOSPHATE HYDROLASE"/>
    <property type="match status" value="1"/>
</dbReference>
<comment type="caution">
    <text evidence="3">The sequence shown here is derived from an EMBL/GenBank/DDBJ whole genome shotgun (WGS) entry which is preliminary data.</text>
</comment>
<feature type="domain" description="AAA" evidence="2">
    <location>
        <begin position="127"/>
        <end position="306"/>
    </location>
</feature>
<dbReference type="Gene3D" id="3.40.50.300">
    <property type="entry name" value="P-loop containing nucleotide triphosphate hydrolases"/>
    <property type="match status" value="1"/>
</dbReference>
<protein>
    <submittedName>
        <fullName evidence="3">Chromosome partitioning protein</fullName>
    </submittedName>
</protein>
<dbReference type="PANTHER" id="PTHR13696:SF52">
    <property type="entry name" value="PARA FAMILY PROTEIN CT_582"/>
    <property type="match status" value="1"/>
</dbReference>
<reference evidence="3 4" key="1">
    <citation type="submission" date="2018-05" db="EMBL/GenBank/DDBJ databases">
        <title>Genomic Encyclopedia of Type Strains, Phase IV (KMG-V): Genome sequencing to study the core and pangenomes of soil and plant-associated prokaryotes.</title>
        <authorList>
            <person name="Whitman W."/>
        </authorList>
    </citation>
    <scope>NUCLEOTIDE SEQUENCE [LARGE SCALE GENOMIC DNA]</scope>
    <source>
        <strain evidence="3 4">SCZa-39</strain>
    </source>
</reference>
<feature type="region of interest" description="Disordered" evidence="1">
    <location>
        <begin position="1"/>
        <end position="26"/>
    </location>
</feature>
<evidence type="ECO:0000256" key="1">
    <source>
        <dbReference type="SAM" id="MobiDB-lite"/>
    </source>
</evidence>
<evidence type="ECO:0000313" key="3">
    <source>
        <dbReference type="EMBL" id="PVX72813.1"/>
    </source>
</evidence>
<evidence type="ECO:0000313" key="4">
    <source>
        <dbReference type="Proteomes" id="UP000245712"/>
    </source>
</evidence>
<dbReference type="EMBL" id="QEOB01000023">
    <property type="protein sequence ID" value="PVX72813.1"/>
    <property type="molecule type" value="Genomic_DNA"/>
</dbReference>
<dbReference type="Proteomes" id="UP000245712">
    <property type="component" value="Unassembled WGS sequence"/>
</dbReference>
<dbReference type="CDD" id="cd02042">
    <property type="entry name" value="ParAB_family"/>
    <property type="match status" value="1"/>
</dbReference>
<name>A0ABX5KB95_9BURK</name>
<sequence length="412" mass="45893">MNTVARPRATKGPASQMSIQLKSAPKRRPLSDIKEIAVNASGMLIDVRESMLAPHPRKHPPVFTTTQVAELCHLDRQRMHYLSRTEPDLPQGTLRHSRSREFTLQETRVWIDRVAPYVKRPEGVLGKKIAIGNFKGGVSKTTTAMTLAQGLSLFGRKVLLVDLDPQASLTALNGILADSEVTDEQTVLPLIYGDQTDLEYAVQGTYWDGIHLIPASAALFGAEFFLPFKQSKDQSFQFWNVLNKGLDPLLEYYDVVIIDTPPALSYLTINAFMAADGLIVPTPPSALDYASSTQFWNLFADLSESMQQVAPALQKSFDFIHVLLAKVDQSQAATPIVRDWINKTYEGLVLPIEIPTTAVTQSAAAEFGTVYDISRYQGSLKTYQRAREAYDRFSEIVDQQLVSLWQAEQEGE</sequence>
<dbReference type="RefSeq" id="WP_116613970.1">
    <property type="nucleotide sequence ID" value="NZ_QEOB01000023.1"/>
</dbReference>
<accession>A0ABX5KB95</accession>
<dbReference type="InterPro" id="IPR027417">
    <property type="entry name" value="P-loop_NTPase"/>
</dbReference>
<dbReference type="InterPro" id="IPR050678">
    <property type="entry name" value="DNA_Partitioning_ATPase"/>
</dbReference>
<keyword evidence="4" id="KW-1185">Reference proteome</keyword>
<proteinExistence type="predicted"/>
<gene>
    <name evidence="3" type="ORF">C7402_12352</name>
</gene>
<dbReference type="InterPro" id="IPR025669">
    <property type="entry name" value="AAA_dom"/>
</dbReference>